<dbReference type="EMBL" id="BAABDE010000020">
    <property type="protein sequence ID" value="GAA3809545.1"/>
    <property type="molecule type" value="Genomic_DNA"/>
</dbReference>
<sequence>MTGTSAANNSWNLGIALLDAQFQSVSTSGWDAPRGADGSLPVLPHLRLAANSALIDKGVDVGLPYTGAAPDFGAFESSGSTVGGSSLP</sequence>
<reference evidence="2" key="1">
    <citation type="journal article" date="2019" name="Int. J. Syst. Evol. Microbiol.">
        <title>The Global Catalogue of Microorganisms (GCM) 10K type strain sequencing project: providing services to taxonomists for standard genome sequencing and annotation.</title>
        <authorList>
            <consortium name="The Broad Institute Genomics Platform"/>
            <consortium name="The Broad Institute Genome Sequencing Center for Infectious Disease"/>
            <person name="Wu L."/>
            <person name="Ma J."/>
        </authorList>
    </citation>
    <scope>NUCLEOTIDE SEQUENCE [LARGE SCALE GENOMIC DNA]</scope>
    <source>
        <strain evidence="2">JCM 17138</strain>
    </source>
</reference>
<gene>
    <name evidence="1" type="ORF">GCM10022403_049390</name>
</gene>
<protein>
    <submittedName>
        <fullName evidence="1">Uncharacterized protein</fullName>
    </submittedName>
</protein>
<dbReference type="RefSeq" id="WP_275772302.1">
    <property type="nucleotide sequence ID" value="NZ_BAABDE010000020.1"/>
</dbReference>
<keyword evidence="2" id="KW-1185">Reference proteome</keyword>
<dbReference type="InterPro" id="IPR012334">
    <property type="entry name" value="Pectin_lyas_fold"/>
</dbReference>
<accession>A0ABP7I473</accession>
<comment type="caution">
    <text evidence="1">The sequence shown here is derived from an EMBL/GenBank/DDBJ whole genome shotgun (WGS) entry which is preliminary data.</text>
</comment>
<proteinExistence type="predicted"/>
<evidence type="ECO:0000313" key="2">
    <source>
        <dbReference type="Proteomes" id="UP001501009"/>
    </source>
</evidence>
<evidence type="ECO:0000313" key="1">
    <source>
        <dbReference type="EMBL" id="GAA3809545.1"/>
    </source>
</evidence>
<organism evidence="1 2">
    <name type="scientific">Streptomyces coacervatus</name>
    <dbReference type="NCBI Taxonomy" id="647381"/>
    <lineage>
        <taxon>Bacteria</taxon>
        <taxon>Bacillati</taxon>
        <taxon>Actinomycetota</taxon>
        <taxon>Actinomycetes</taxon>
        <taxon>Kitasatosporales</taxon>
        <taxon>Streptomycetaceae</taxon>
        <taxon>Streptomyces</taxon>
    </lineage>
</organism>
<dbReference type="Proteomes" id="UP001501009">
    <property type="component" value="Unassembled WGS sequence"/>
</dbReference>
<dbReference type="Gene3D" id="2.160.20.10">
    <property type="entry name" value="Single-stranded right-handed beta-helix, Pectin lyase-like"/>
    <property type="match status" value="1"/>
</dbReference>
<name>A0ABP7I473_9ACTN</name>